<keyword evidence="3" id="KW-1185">Reference proteome</keyword>
<feature type="region of interest" description="Disordered" evidence="1">
    <location>
        <begin position="1"/>
        <end position="36"/>
    </location>
</feature>
<evidence type="ECO:0000256" key="1">
    <source>
        <dbReference type="SAM" id="MobiDB-lite"/>
    </source>
</evidence>
<gene>
    <name evidence="2" type="ORF">PLEPLA_LOCUS8024</name>
</gene>
<evidence type="ECO:0000313" key="2">
    <source>
        <dbReference type="EMBL" id="CAB1420149.1"/>
    </source>
</evidence>
<name>A0A9N7TXX3_PLEPL</name>
<dbReference type="Proteomes" id="UP001153269">
    <property type="component" value="Unassembled WGS sequence"/>
</dbReference>
<proteinExistence type="predicted"/>
<evidence type="ECO:0000313" key="3">
    <source>
        <dbReference type="Proteomes" id="UP001153269"/>
    </source>
</evidence>
<dbReference type="AlphaFoldDB" id="A0A9N7TXX3"/>
<organism evidence="2 3">
    <name type="scientific">Pleuronectes platessa</name>
    <name type="common">European plaice</name>
    <dbReference type="NCBI Taxonomy" id="8262"/>
    <lineage>
        <taxon>Eukaryota</taxon>
        <taxon>Metazoa</taxon>
        <taxon>Chordata</taxon>
        <taxon>Craniata</taxon>
        <taxon>Vertebrata</taxon>
        <taxon>Euteleostomi</taxon>
        <taxon>Actinopterygii</taxon>
        <taxon>Neopterygii</taxon>
        <taxon>Teleostei</taxon>
        <taxon>Neoteleostei</taxon>
        <taxon>Acanthomorphata</taxon>
        <taxon>Carangaria</taxon>
        <taxon>Pleuronectiformes</taxon>
        <taxon>Pleuronectoidei</taxon>
        <taxon>Pleuronectidae</taxon>
        <taxon>Pleuronectes</taxon>
    </lineage>
</organism>
<dbReference type="EMBL" id="CADEAL010000438">
    <property type="protein sequence ID" value="CAB1420149.1"/>
    <property type="molecule type" value="Genomic_DNA"/>
</dbReference>
<comment type="caution">
    <text evidence="2">The sequence shown here is derived from an EMBL/GenBank/DDBJ whole genome shotgun (WGS) entry which is preliminary data.</text>
</comment>
<sequence>MDDEPIWSGSPSTPPPHPSSILHPPSSILHPPSSTPWERVEAGHALHSPVCRLFNAPAASVQRRGGGFNACSGHSPQSSGRVHLNKPIVCRLELQRLQVEIKQSCSDTVGRAAEMGGGGEGEVIGGELTLTSPLGDICLQRVLSGWKVAEQSSYVLPGDVLKMELEAE</sequence>
<protein>
    <submittedName>
        <fullName evidence="2">Uncharacterized protein</fullName>
    </submittedName>
</protein>
<reference evidence="2" key="1">
    <citation type="submission" date="2020-03" db="EMBL/GenBank/DDBJ databases">
        <authorList>
            <person name="Weist P."/>
        </authorList>
    </citation>
    <scope>NUCLEOTIDE SEQUENCE</scope>
</reference>
<feature type="compositionally biased region" description="Low complexity" evidence="1">
    <location>
        <begin position="19"/>
        <end position="36"/>
    </location>
</feature>
<accession>A0A9N7TXX3</accession>